<evidence type="ECO:0000313" key="3">
    <source>
        <dbReference type="EMBL" id="KAG2860471.1"/>
    </source>
</evidence>
<dbReference type="EMBL" id="RCMI01001144">
    <property type="protein sequence ID" value="KAG2889774.1"/>
    <property type="molecule type" value="Genomic_DNA"/>
</dbReference>
<dbReference type="Proteomes" id="UP000736787">
    <property type="component" value="Unassembled WGS sequence"/>
</dbReference>
<evidence type="ECO:0000313" key="8">
    <source>
        <dbReference type="Proteomes" id="UP000697107"/>
    </source>
</evidence>
<organism evidence="6 8">
    <name type="scientific">Phytophthora cactorum</name>
    <dbReference type="NCBI Taxonomy" id="29920"/>
    <lineage>
        <taxon>Eukaryota</taxon>
        <taxon>Sar</taxon>
        <taxon>Stramenopiles</taxon>
        <taxon>Oomycota</taxon>
        <taxon>Peronosporomycetes</taxon>
        <taxon>Peronosporales</taxon>
        <taxon>Peronosporaceae</taxon>
        <taxon>Phytophthora</taxon>
    </lineage>
</organism>
<feature type="compositionally biased region" description="Acidic residues" evidence="1">
    <location>
        <begin position="130"/>
        <end position="139"/>
    </location>
</feature>
<evidence type="ECO:0000259" key="2">
    <source>
        <dbReference type="Pfam" id="PF05699"/>
    </source>
</evidence>
<feature type="region of interest" description="Disordered" evidence="1">
    <location>
        <begin position="108"/>
        <end position="139"/>
    </location>
</feature>
<evidence type="ECO:0000313" key="4">
    <source>
        <dbReference type="EMBL" id="KAG2889774.1"/>
    </source>
</evidence>
<feature type="compositionally biased region" description="Polar residues" evidence="1">
    <location>
        <begin position="108"/>
        <end position="122"/>
    </location>
</feature>
<dbReference type="EMBL" id="RCMK01001146">
    <property type="protein sequence ID" value="KAG2900755.1"/>
    <property type="molecule type" value="Genomic_DNA"/>
</dbReference>
<evidence type="ECO:0000313" key="5">
    <source>
        <dbReference type="EMBL" id="KAG2900755.1"/>
    </source>
</evidence>
<dbReference type="InterPro" id="IPR012337">
    <property type="entry name" value="RNaseH-like_sf"/>
</dbReference>
<dbReference type="AlphaFoldDB" id="A0A8T1KYI0"/>
<dbReference type="VEuPathDB" id="FungiDB:PC110_g3782"/>
<dbReference type="Proteomes" id="UP000735874">
    <property type="component" value="Unassembled WGS sequence"/>
</dbReference>
<comment type="caution">
    <text evidence="6">The sequence shown here is derived from an EMBL/GenBank/DDBJ whole genome shotgun (WGS) entry which is preliminary data.</text>
</comment>
<dbReference type="GO" id="GO:0046983">
    <property type="term" value="F:protein dimerization activity"/>
    <property type="evidence" value="ECO:0007669"/>
    <property type="project" value="InterPro"/>
</dbReference>
<dbReference type="Proteomes" id="UP000697107">
    <property type="component" value="Unassembled WGS sequence"/>
</dbReference>
<evidence type="ECO:0000313" key="7">
    <source>
        <dbReference type="EMBL" id="KAG3208334.1"/>
    </source>
</evidence>
<dbReference type="Proteomes" id="UP000774804">
    <property type="component" value="Unassembled WGS sequence"/>
</dbReference>
<reference evidence="6" key="1">
    <citation type="submission" date="2018-10" db="EMBL/GenBank/DDBJ databases">
        <title>Effector identification in a new, highly contiguous assembly of the strawberry crown rot pathogen Phytophthora cactorum.</title>
        <authorList>
            <person name="Armitage A.D."/>
            <person name="Nellist C.F."/>
            <person name="Bates H."/>
            <person name="Vickerstaff R.J."/>
            <person name="Harrison R.J."/>
        </authorList>
    </citation>
    <scope>NUCLEOTIDE SEQUENCE</scope>
    <source>
        <strain evidence="3">15-7</strain>
        <strain evidence="4">4032</strain>
        <strain evidence="5">4040</strain>
        <strain evidence="6">P415</strain>
        <strain evidence="7">P421</strain>
    </source>
</reference>
<evidence type="ECO:0000313" key="6">
    <source>
        <dbReference type="EMBL" id="KAG2962857.1"/>
    </source>
</evidence>
<dbReference type="SUPFAM" id="SSF53098">
    <property type="entry name" value="Ribonuclease H-like"/>
    <property type="match status" value="1"/>
</dbReference>
<dbReference type="EMBL" id="RCMG01000183">
    <property type="protein sequence ID" value="KAG2860471.1"/>
    <property type="molecule type" value="Genomic_DNA"/>
</dbReference>
<dbReference type="Pfam" id="PF05699">
    <property type="entry name" value="Dimer_Tnp_hAT"/>
    <property type="match status" value="1"/>
</dbReference>
<dbReference type="EMBL" id="RCMV01001498">
    <property type="protein sequence ID" value="KAG3208334.1"/>
    <property type="molecule type" value="Genomic_DNA"/>
</dbReference>
<accession>A0A8T1KYI0</accession>
<protein>
    <recommendedName>
        <fullName evidence="2">HAT C-terminal dimerisation domain-containing protein</fullName>
    </recommendedName>
</protein>
<sequence>MKPGEFLDSPWEYWEGVALERPKSLLPKLAMRVLSIAVNTATCERLFSGLGLIHTAKRNRMAASKALDFHLVAKHVRQRAQKDAAAFESPKKKLLISPKERQIIHDTASSLSLFTPSPQQRGAVNAGEYSDSEDPGDGVDGDPALSLWGEFLDEVFEDEEIDAVYEVTSRSAANVGVSASRDMRELSEVASDEFEEIGGAVEQPFVNHNDRTFPQEAVKLREFREKKAKLGELFE</sequence>
<name>A0A8T1KYI0_9STRA</name>
<dbReference type="InterPro" id="IPR008906">
    <property type="entry name" value="HATC_C_dom"/>
</dbReference>
<dbReference type="Proteomes" id="UP000760860">
    <property type="component" value="Unassembled WGS sequence"/>
</dbReference>
<feature type="domain" description="HAT C-terminal dimerisation" evidence="2">
    <location>
        <begin position="25"/>
        <end position="64"/>
    </location>
</feature>
<dbReference type="EMBL" id="RCML01001403">
    <property type="protein sequence ID" value="KAG2962857.1"/>
    <property type="molecule type" value="Genomic_DNA"/>
</dbReference>
<evidence type="ECO:0000256" key="1">
    <source>
        <dbReference type="SAM" id="MobiDB-lite"/>
    </source>
</evidence>
<gene>
    <name evidence="3" type="ORF">PC113_g8022</name>
    <name evidence="4" type="ORF">PC115_g19655</name>
    <name evidence="5" type="ORF">PC117_g21887</name>
    <name evidence="6" type="ORF">PC118_g21200</name>
    <name evidence="7" type="ORF">PC129_g20640</name>
</gene>
<proteinExistence type="predicted"/>